<reference evidence="1 2" key="1">
    <citation type="journal article" date="2018" name="Mol. Genet. Genomics">
        <title>The red deer Cervus elaphus genome CerEla1.0: sequencing, annotating, genes, and chromosomes.</title>
        <authorList>
            <person name="Bana N.A."/>
            <person name="Nyiri A."/>
            <person name="Nagy J."/>
            <person name="Frank K."/>
            <person name="Nagy T."/>
            <person name="Steger V."/>
            <person name="Schiller M."/>
            <person name="Lakatos P."/>
            <person name="Sugar L."/>
            <person name="Horn P."/>
            <person name="Barta E."/>
            <person name="Orosz L."/>
        </authorList>
    </citation>
    <scope>NUCLEOTIDE SEQUENCE [LARGE SCALE GENOMIC DNA]</scope>
    <source>
        <strain evidence="1">Hungarian</strain>
    </source>
</reference>
<name>A0A212DDE2_CEREH</name>
<proteinExistence type="predicted"/>
<evidence type="ECO:0000313" key="2">
    <source>
        <dbReference type="Proteomes" id="UP000242450"/>
    </source>
</evidence>
<evidence type="ECO:0000313" key="1">
    <source>
        <dbReference type="EMBL" id="OWK16256.1"/>
    </source>
</evidence>
<protein>
    <submittedName>
        <fullName evidence="1">Uncharacterized protein</fullName>
    </submittedName>
</protein>
<keyword evidence="2" id="KW-1185">Reference proteome</keyword>
<sequence length="60" mass="6531">MRLSPSRNSMAAKSALPTPTMMMDMGSLEACTTACRVSSMSLMTPSTQLWKAGMNRMEVN</sequence>
<accession>A0A212DDE2</accession>
<dbReference type="AlphaFoldDB" id="A0A212DDE2"/>
<dbReference type="EMBL" id="MKHE01000004">
    <property type="protein sequence ID" value="OWK16256.1"/>
    <property type="molecule type" value="Genomic_DNA"/>
</dbReference>
<gene>
    <name evidence="1" type="ORF">Celaphus_00004153</name>
</gene>
<comment type="caution">
    <text evidence="1">The sequence shown here is derived from an EMBL/GenBank/DDBJ whole genome shotgun (WGS) entry which is preliminary data.</text>
</comment>
<dbReference type="Proteomes" id="UP000242450">
    <property type="component" value="Chromosome 4"/>
</dbReference>
<organism evidence="1 2">
    <name type="scientific">Cervus elaphus hippelaphus</name>
    <name type="common">European red deer</name>
    <dbReference type="NCBI Taxonomy" id="46360"/>
    <lineage>
        <taxon>Eukaryota</taxon>
        <taxon>Metazoa</taxon>
        <taxon>Chordata</taxon>
        <taxon>Craniata</taxon>
        <taxon>Vertebrata</taxon>
        <taxon>Euteleostomi</taxon>
        <taxon>Mammalia</taxon>
        <taxon>Eutheria</taxon>
        <taxon>Laurasiatheria</taxon>
        <taxon>Artiodactyla</taxon>
        <taxon>Ruminantia</taxon>
        <taxon>Pecora</taxon>
        <taxon>Cervidae</taxon>
        <taxon>Cervinae</taxon>
        <taxon>Cervus</taxon>
    </lineage>
</organism>